<proteinExistence type="predicted"/>
<dbReference type="Pfam" id="PF10309">
    <property type="entry name" value="NCBP3"/>
    <property type="match status" value="1"/>
</dbReference>
<evidence type="ECO:0000313" key="5">
    <source>
        <dbReference type="Proteomes" id="UP000036947"/>
    </source>
</evidence>
<keyword evidence="1" id="KW-0694">RNA-binding</keyword>
<evidence type="ECO:0000256" key="1">
    <source>
        <dbReference type="PROSITE-ProRule" id="PRU00176"/>
    </source>
</evidence>
<dbReference type="PANTHER" id="PTHR16291:SF0">
    <property type="entry name" value="NUCLEAR CAP-BINDING PROTEIN SUBUNIT 3"/>
    <property type="match status" value="1"/>
</dbReference>
<name>A0A0L0N399_TOLOC</name>
<feature type="region of interest" description="Disordered" evidence="2">
    <location>
        <begin position="113"/>
        <end position="144"/>
    </location>
</feature>
<feature type="compositionally biased region" description="Basic and acidic residues" evidence="2">
    <location>
        <begin position="332"/>
        <end position="358"/>
    </location>
</feature>
<dbReference type="OrthoDB" id="422106at2759"/>
<evidence type="ECO:0000313" key="4">
    <source>
        <dbReference type="EMBL" id="KND88479.1"/>
    </source>
</evidence>
<sequence>HLASTAALFPDHLSQPVHAYPPPPLRFLSRSAIISRGSTTHHSCSSISPPKTASTAPCLRMHDFAATCQPCTTSHHPAAAASRGLDNFDMDLDIEMGDAAYLAEDAPITDLPQADDILQPDEPEEPGEVVDDEPTNDNASSPKTVVPTKIHVRGLDTLHTDDIKAHVNAHFGPVDKVEWIDDGSANLVFGSEPTAREAIVALSAIEVADATALAVGESLPGKPVEGKPEISLQVRFAIESDRKQAGAALRSRYYLLHPEHDPEERRRRQHDNRSRYRERDGDSRRGDRRRRDSDDQVETFEVSMYDDAPQPRRARRYSDSEDRPRSHATVNRGKELFGDRPARRDRSASPRRDGDGNAHMDGLASSSRNNRARARSIKERLSTDNSAKELFPTKSSGRGGQLDELERSIGSARLQEEDMPKIVAVPDASAGGAFNIRGLASQHRGSDGGFAIKGAAASANELFPGKLGGSNAGKELLDASRVKRRQKAQDLFS</sequence>
<feature type="region of interest" description="Disordered" evidence="2">
    <location>
        <begin position="260"/>
        <end position="402"/>
    </location>
</feature>
<dbReference type="EMBL" id="LFRF01000025">
    <property type="protein sequence ID" value="KND88479.1"/>
    <property type="molecule type" value="Genomic_DNA"/>
</dbReference>
<comment type="caution">
    <text evidence="4">The sequence shown here is derived from an EMBL/GenBank/DDBJ whole genome shotgun (WGS) entry which is preliminary data.</text>
</comment>
<accession>A0A0L0N399</accession>
<evidence type="ECO:0000256" key="2">
    <source>
        <dbReference type="SAM" id="MobiDB-lite"/>
    </source>
</evidence>
<keyword evidence="5" id="KW-1185">Reference proteome</keyword>
<feature type="domain" description="RRM" evidence="3">
    <location>
        <begin position="148"/>
        <end position="220"/>
    </location>
</feature>
<gene>
    <name evidence="4" type="ORF">TOPH_06811</name>
</gene>
<evidence type="ECO:0000259" key="3">
    <source>
        <dbReference type="PROSITE" id="PS50102"/>
    </source>
</evidence>
<feature type="compositionally biased region" description="Acidic residues" evidence="2">
    <location>
        <begin position="118"/>
        <end position="135"/>
    </location>
</feature>
<dbReference type="AlphaFoldDB" id="A0A0L0N399"/>
<dbReference type="STRING" id="1163406.A0A0L0N399"/>
<protein>
    <submittedName>
        <fullName evidence="4">Uncharacterized protein C16C4.16c</fullName>
    </submittedName>
</protein>
<feature type="non-terminal residue" evidence="4">
    <location>
        <position position="1"/>
    </location>
</feature>
<dbReference type="GO" id="GO:0005634">
    <property type="term" value="C:nucleus"/>
    <property type="evidence" value="ECO:0007669"/>
    <property type="project" value="TreeGrafter"/>
</dbReference>
<dbReference type="GO" id="GO:0000340">
    <property type="term" value="F:RNA 7-methylguanosine cap binding"/>
    <property type="evidence" value="ECO:0007669"/>
    <property type="project" value="InterPro"/>
</dbReference>
<dbReference type="InterPro" id="IPR019416">
    <property type="entry name" value="NCBP3"/>
</dbReference>
<dbReference type="InterPro" id="IPR000504">
    <property type="entry name" value="RRM_dom"/>
</dbReference>
<dbReference type="Proteomes" id="UP000036947">
    <property type="component" value="Unassembled WGS sequence"/>
</dbReference>
<feature type="compositionally biased region" description="Basic and acidic residues" evidence="2">
    <location>
        <begin position="260"/>
        <end position="294"/>
    </location>
</feature>
<dbReference type="PROSITE" id="PS50102">
    <property type="entry name" value="RRM"/>
    <property type="match status" value="1"/>
</dbReference>
<organism evidence="4 5">
    <name type="scientific">Tolypocladium ophioglossoides (strain CBS 100239)</name>
    <name type="common">Snaketongue truffleclub</name>
    <name type="synonym">Elaphocordyceps ophioglossoides</name>
    <dbReference type="NCBI Taxonomy" id="1163406"/>
    <lineage>
        <taxon>Eukaryota</taxon>
        <taxon>Fungi</taxon>
        <taxon>Dikarya</taxon>
        <taxon>Ascomycota</taxon>
        <taxon>Pezizomycotina</taxon>
        <taxon>Sordariomycetes</taxon>
        <taxon>Hypocreomycetidae</taxon>
        <taxon>Hypocreales</taxon>
        <taxon>Ophiocordycipitaceae</taxon>
        <taxon>Tolypocladium</taxon>
    </lineage>
</organism>
<dbReference type="GO" id="GO:0003729">
    <property type="term" value="F:mRNA binding"/>
    <property type="evidence" value="ECO:0007669"/>
    <property type="project" value="InterPro"/>
</dbReference>
<reference evidence="4 5" key="1">
    <citation type="journal article" date="2015" name="BMC Genomics">
        <title>The genome of the truffle-parasite Tolypocladium ophioglossoides and the evolution of antifungal peptaibiotics.</title>
        <authorList>
            <person name="Quandt C.A."/>
            <person name="Bushley K.E."/>
            <person name="Spatafora J.W."/>
        </authorList>
    </citation>
    <scope>NUCLEOTIDE SEQUENCE [LARGE SCALE GENOMIC DNA]</scope>
    <source>
        <strain evidence="4 5">CBS 100239</strain>
    </source>
</reference>
<feature type="compositionally biased region" description="Basic and acidic residues" evidence="2">
    <location>
        <begin position="316"/>
        <end position="325"/>
    </location>
</feature>
<dbReference type="PANTHER" id="PTHR16291">
    <property type="entry name" value="NUCLEAR CAP-BINDING PROTEIN SUBUNIT 3"/>
    <property type="match status" value="1"/>
</dbReference>